<dbReference type="GO" id="GO:0006313">
    <property type="term" value="P:DNA transposition"/>
    <property type="evidence" value="ECO:0007669"/>
    <property type="project" value="InterPro"/>
</dbReference>
<evidence type="ECO:0000259" key="1">
    <source>
        <dbReference type="Pfam" id="PF02371"/>
    </source>
</evidence>
<dbReference type="Pfam" id="PF02371">
    <property type="entry name" value="Transposase_20"/>
    <property type="match status" value="1"/>
</dbReference>
<organism evidence="2 3">
    <name type="scientific">Desulfolithobacter dissulfuricans</name>
    <dbReference type="NCBI Taxonomy" id="2795293"/>
    <lineage>
        <taxon>Bacteria</taxon>
        <taxon>Pseudomonadati</taxon>
        <taxon>Thermodesulfobacteriota</taxon>
        <taxon>Desulfobulbia</taxon>
        <taxon>Desulfobulbales</taxon>
        <taxon>Desulfobulbaceae</taxon>
        <taxon>Desulfolithobacter</taxon>
    </lineage>
</organism>
<proteinExistence type="predicted"/>
<name>A0A915U0G0_9BACT</name>
<accession>A0A915U0G0</accession>
<keyword evidence="3" id="KW-1185">Reference proteome</keyword>
<evidence type="ECO:0000313" key="2">
    <source>
        <dbReference type="EMBL" id="BCO08147.1"/>
    </source>
</evidence>
<sequence length="119" mass="13599">MGRIIALNLLYEIEDIDRFPRVQDFASYCRLVKCAKESNGKKYGTAGRKIGNAHLRWAFSEAAQLFLKGNKRGQRYLQKVTSKHGKGKALSILAHKMGRAVYFMLKNRQGFDMNRFLAA</sequence>
<dbReference type="InterPro" id="IPR047650">
    <property type="entry name" value="Transpos_IS110"/>
</dbReference>
<dbReference type="PANTHER" id="PTHR33055:SF15">
    <property type="entry name" value="TRANSPOSASE-RELATED"/>
    <property type="match status" value="1"/>
</dbReference>
<dbReference type="KEGG" id="ddu:GF1_05230"/>
<dbReference type="GO" id="GO:0004803">
    <property type="term" value="F:transposase activity"/>
    <property type="evidence" value="ECO:0007669"/>
    <property type="project" value="InterPro"/>
</dbReference>
<feature type="domain" description="Transposase IS116/IS110/IS902 C-terminal" evidence="1">
    <location>
        <begin position="1"/>
        <end position="76"/>
    </location>
</feature>
<dbReference type="InterPro" id="IPR003346">
    <property type="entry name" value="Transposase_20"/>
</dbReference>
<reference evidence="2" key="1">
    <citation type="submission" date="2020-12" db="EMBL/GenBank/DDBJ databases">
        <title>Desulfobium dissulfuricans gen. nov., sp. nov., a novel mesophilic, sulfate-reducing bacterium isolated from a deep-sea hydrothermal vent.</title>
        <authorList>
            <person name="Hashimoto Y."/>
            <person name="Tame A."/>
            <person name="Sawayama S."/>
            <person name="Miyazaki J."/>
            <person name="Takai K."/>
            <person name="Nakagawa S."/>
        </authorList>
    </citation>
    <scope>NUCLEOTIDE SEQUENCE</scope>
    <source>
        <strain evidence="2">GF1</strain>
    </source>
</reference>
<dbReference type="PANTHER" id="PTHR33055">
    <property type="entry name" value="TRANSPOSASE FOR INSERTION SEQUENCE ELEMENT IS1111A"/>
    <property type="match status" value="1"/>
</dbReference>
<gene>
    <name evidence="2" type="ORF">GF1_05230</name>
</gene>
<dbReference type="GO" id="GO:0003677">
    <property type="term" value="F:DNA binding"/>
    <property type="evidence" value="ECO:0007669"/>
    <property type="project" value="InterPro"/>
</dbReference>
<dbReference type="EMBL" id="AP024233">
    <property type="protein sequence ID" value="BCO08147.1"/>
    <property type="molecule type" value="Genomic_DNA"/>
</dbReference>
<dbReference type="Proteomes" id="UP001063350">
    <property type="component" value="Chromosome"/>
</dbReference>
<protein>
    <recommendedName>
        <fullName evidence="1">Transposase IS116/IS110/IS902 C-terminal domain-containing protein</fullName>
    </recommendedName>
</protein>
<evidence type="ECO:0000313" key="3">
    <source>
        <dbReference type="Proteomes" id="UP001063350"/>
    </source>
</evidence>
<dbReference type="AlphaFoldDB" id="A0A915U0G0"/>